<reference evidence="4" key="1">
    <citation type="submission" date="2017-04" db="EMBL/GenBank/DDBJ databases">
        <authorList>
            <person name="Varghese N."/>
            <person name="Submissions S."/>
        </authorList>
    </citation>
    <scope>NUCLEOTIDE SEQUENCE [LARGE SCALE GENOMIC DNA]</scope>
    <source>
        <strain evidence="4">DSM 9293</strain>
    </source>
</reference>
<protein>
    <submittedName>
        <fullName evidence="3">Transferase hexapeptide (Six repeat-containing protein)</fullName>
    </submittedName>
</protein>
<accession>A0A1W1WE48</accession>
<dbReference type="CDD" id="cd03358">
    <property type="entry name" value="LbH_WxcM_N_like"/>
    <property type="match status" value="1"/>
</dbReference>
<dbReference type="GO" id="GO:0009085">
    <property type="term" value="P:lysine biosynthetic process"/>
    <property type="evidence" value="ECO:0007669"/>
    <property type="project" value="UniProtKB-KW"/>
</dbReference>
<dbReference type="PROSITE" id="PS00101">
    <property type="entry name" value="HEXAPEP_TRANSFERASES"/>
    <property type="match status" value="1"/>
</dbReference>
<keyword evidence="1 3" id="KW-0808">Transferase</keyword>
<dbReference type="Pfam" id="PF14602">
    <property type="entry name" value="Hexapep_2"/>
    <property type="match status" value="1"/>
</dbReference>
<gene>
    <name evidence="3" type="ORF">SAMN00768000_1592</name>
</gene>
<sequence length="241" mass="25926">MKPTEQGMHCVIAEDVEIGRNVILGHHVIIHPHVIIEDNVVIGDGVILGKTPSKSKTSTLKTGDLMPLKIGQGTVVGAQVILYRGSTIGPESFIADQAVVRERCQLGTRVVIGQRSTVENDCQIGDYTKLQTAVYLTATTIVEDHVFIAPMVTTTNDPYVARTEARHAAMQGPIIHRGARIGGGAVLLPGVHIGQEALVAAGAVVTRDVPPYRLVMGVPARVVRQVPEEQWLFLPDGQPME</sequence>
<dbReference type="InterPro" id="IPR001451">
    <property type="entry name" value="Hexapep"/>
</dbReference>
<keyword evidence="2" id="KW-0677">Repeat</keyword>
<evidence type="ECO:0000256" key="1">
    <source>
        <dbReference type="ARBA" id="ARBA00022679"/>
    </source>
</evidence>
<dbReference type="EMBL" id="FWWY01000001">
    <property type="protein sequence ID" value="SMC04330.1"/>
    <property type="molecule type" value="Genomic_DNA"/>
</dbReference>
<dbReference type="PANTHER" id="PTHR43300">
    <property type="entry name" value="ACETYLTRANSFERASE"/>
    <property type="match status" value="1"/>
</dbReference>
<name>A0A1W1WE48_SULTA</name>
<dbReference type="RefSeq" id="WP_020375607.1">
    <property type="nucleotide sequence ID" value="NZ_FWWY01000001.1"/>
</dbReference>
<dbReference type="PANTHER" id="PTHR43300:SF4">
    <property type="entry name" value="ACYL-[ACYL-CARRIER-PROTEIN]--UDP-N-ACETYLGLUCOSAMINE O-ACYLTRANSFERASE"/>
    <property type="match status" value="1"/>
</dbReference>
<proteinExistence type="predicted"/>
<evidence type="ECO:0000256" key="2">
    <source>
        <dbReference type="ARBA" id="ARBA00022737"/>
    </source>
</evidence>
<dbReference type="OrthoDB" id="9782926at2"/>
<evidence type="ECO:0000313" key="3">
    <source>
        <dbReference type="EMBL" id="SMC04330.1"/>
    </source>
</evidence>
<dbReference type="GO" id="GO:0019877">
    <property type="term" value="P:diaminopimelate biosynthetic process"/>
    <property type="evidence" value="ECO:0007669"/>
    <property type="project" value="UniProtKB-KW"/>
</dbReference>
<dbReference type="Proteomes" id="UP000192660">
    <property type="component" value="Unassembled WGS sequence"/>
</dbReference>
<dbReference type="AlphaFoldDB" id="A0A1W1WE48"/>
<dbReference type="InterPro" id="IPR050179">
    <property type="entry name" value="Trans_hexapeptide_repeat"/>
</dbReference>
<dbReference type="InterPro" id="IPR011004">
    <property type="entry name" value="Trimer_LpxA-like_sf"/>
</dbReference>
<dbReference type="SUPFAM" id="SSF51161">
    <property type="entry name" value="Trimeric LpxA-like enzymes"/>
    <property type="match status" value="1"/>
</dbReference>
<dbReference type="GO" id="GO:0016740">
    <property type="term" value="F:transferase activity"/>
    <property type="evidence" value="ECO:0007669"/>
    <property type="project" value="UniProtKB-KW"/>
</dbReference>
<organism evidence="3 4">
    <name type="scientific">Sulfobacillus thermosulfidooxidans (strain DSM 9293 / VKM B-1269 / AT-1)</name>
    <dbReference type="NCBI Taxonomy" id="929705"/>
    <lineage>
        <taxon>Bacteria</taxon>
        <taxon>Bacillati</taxon>
        <taxon>Bacillota</taxon>
        <taxon>Clostridia</taxon>
        <taxon>Eubacteriales</taxon>
        <taxon>Clostridiales Family XVII. Incertae Sedis</taxon>
        <taxon>Sulfobacillus</taxon>
    </lineage>
</organism>
<evidence type="ECO:0000313" key="4">
    <source>
        <dbReference type="Proteomes" id="UP000192660"/>
    </source>
</evidence>
<dbReference type="InterPro" id="IPR018357">
    <property type="entry name" value="Hexapep_transf_CS"/>
</dbReference>
<dbReference type="Gene3D" id="2.160.10.10">
    <property type="entry name" value="Hexapeptide repeat proteins"/>
    <property type="match status" value="1"/>
</dbReference>
<keyword evidence="4" id="KW-1185">Reference proteome</keyword>
<dbReference type="STRING" id="28034.BFX07_01425"/>
<dbReference type="Pfam" id="PF00132">
    <property type="entry name" value="Hexapep"/>
    <property type="match status" value="1"/>
</dbReference>